<dbReference type="Proteomes" id="UP000515908">
    <property type="component" value="Chromosome 02"/>
</dbReference>
<feature type="region of interest" description="Disordered" evidence="1">
    <location>
        <begin position="434"/>
        <end position="504"/>
    </location>
</feature>
<protein>
    <submittedName>
        <fullName evidence="2">Uncharacterized protein</fullName>
    </submittedName>
</protein>
<evidence type="ECO:0000256" key="1">
    <source>
        <dbReference type="SAM" id="MobiDB-lite"/>
    </source>
</evidence>
<gene>
    <name evidence="2" type="ORF">ADEAN_000096800</name>
</gene>
<reference evidence="2 3" key="1">
    <citation type="submission" date="2020-08" db="EMBL/GenBank/DDBJ databases">
        <authorList>
            <person name="Newling K."/>
            <person name="Davey J."/>
            <person name="Forrester S."/>
        </authorList>
    </citation>
    <scope>NUCLEOTIDE SEQUENCE [LARGE SCALE GENOMIC DNA]</scope>
    <source>
        <strain evidence="3">Crithidia deanei Carvalho (ATCC PRA-265)</strain>
    </source>
</reference>
<proteinExistence type="predicted"/>
<dbReference type="EMBL" id="LR877146">
    <property type="protein sequence ID" value="CAD2213525.1"/>
    <property type="molecule type" value="Genomic_DNA"/>
</dbReference>
<dbReference type="AlphaFoldDB" id="A0A7G2C1W0"/>
<feature type="compositionally biased region" description="Acidic residues" evidence="1">
    <location>
        <begin position="494"/>
        <end position="503"/>
    </location>
</feature>
<feature type="region of interest" description="Disordered" evidence="1">
    <location>
        <begin position="607"/>
        <end position="674"/>
    </location>
</feature>
<evidence type="ECO:0000313" key="2">
    <source>
        <dbReference type="EMBL" id="CAD2213525.1"/>
    </source>
</evidence>
<organism evidence="2 3">
    <name type="scientific">Angomonas deanei</name>
    <dbReference type="NCBI Taxonomy" id="59799"/>
    <lineage>
        <taxon>Eukaryota</taxon>
        <taxon>Discoba</taxon>
        <taxon>Euglenozoa</taxon>
        <taxon>Kinetoplastea</taxon>
        <taxon>Metakinetoplastina</taxon>
        <taxon>Trypanosomatida</taxon>
        <taxon>Trypanosomatidae</taxon>
        <taxon>Strigomonadinae</taxon>
        <taxon>Angomonas</taxon>
    </lineage>
</organism>
<feature type="compositionally biased region" description="Polar residues" evidence="1">
    <location>
        <begin position="449"/>
        <end position="459"/>
    </location>
</feature>
<evidence type="ECO:0000313" key="3">
    <source>
        <dbReference type="Proteomes" id="UP000515908"/>
    </source>
</evidence>
<feature type="compositionally biased region" description="Low complexity" evidence="1">
    <location>
        <begin position="611"/>
        <end position="620"/>
    </location>
</feature>
<name>A0A7G2C1W0_9TRYP</name>
<sequence length="674" mass="75871">MKVDKIIVEARERVLYLGDLVNEKDLFAVEIRGESRAMATGEMPAPGPLLCESTGQEPIEGRFVYTNEDYIRDPFFLLELYEALRNQFIDLREQHGISIADMNSEENKKKPLTLDSPKTKHAKVSRVSHVFRFSSEYDFRRFYFVVQTVLGYDKFNPRPYRGLPPYDPRNGVFFAHIPLYVWHTFKSLSKTCFYTFLRGSLTGRDHNSNELNVAMRRVFLCITFDMILIFQDSGAIPIWVRLVDVKEFRFNPHCNTPFLAFLTDPGVPDIIFIPQAPIVGGYASKNFDPTLETLRVEKCIREISFGSLCVRRAIKIKSTIQPSVKGFVDRYESKHGVQLVFQIPNYAGAMSGPLPQEHLASIWEEAERIYEEQDHSVAQQAAIPLYANNRNDALPLSRGELQAIARRLYVERRYNNTVSGIGLEEANHIAERLRSTRTSRPTSHEGSLVTPSHSNSRLTNVGRVGSRLRSNEESHASSVTQTFAHVGSPLSDDAPQEAGEDDFPLPINNNSFLFNVSFASETFGGGSFAGYTLPGSRYITRDEELPAGEAVPEDHHVKVHTDSVKTDVVPEMLKTETPVCDVQPTEWDIESLVNHSFSHIPAGLELRGGTSSSASSVSEPSSRRITPTTTVPRGRGKSIHQFPVVTSSEKENHQKKKNDPLTSDQYVDPNELET</sequence>
<accession>A0A7G2C1W0</accession>
<keyword evidence="3" id="KW-1185">Reference proteome</keyword>
<dbReference type="VEuPathDB" id="TriTrypDB:ADEAN_000096800"/>